<dbReference type="RefSeq" id="WP_175489416.1">
    <property type="nucleotide sequence ID" value="NZ_FOFB01000017.1"/>
</dbReference>
<keyword evidence="1" id="KW-0812">Transmembrane</keyword>
<proteinExistence type="predicted"/>
<dbReference type="InParanoid" id="A0A1H9JJK0"/>
<dbReference type="EMBL" id="FOFB01000017">
    <property type="protein sequence ID" value="SEQ86953.1"/>
    <property type="molecule type" value="Genomic_DNA"/>
</dbReference>
<evidence type="ECO:0000313" key="2">
    <source>
        <dbReference type="EMBL" id="SEQ86953.1"/>
    </source>
</evidence>
<dbReference type="Proteomes" id="UP000199021">
    <property type="component" value="Unassembled WGS sequence"/>
</dbReference>
<feature type="transmembrane region" description="Helical" evidence="1">
    <location>
        <begin position="24"/>
        <end position="43"/>
    </location>
</feature>
<reference evidence="3" key="1">
    <citation type="submission" date="2016-10" db="EMBL/GenBank/DDBJ databases">
        <authorList>
            <person name="Varghese N."/>
            <person name="Submissions S."/>
        </authorList>
    </citation>
    <scope>NUCLEOTIDE SEQUENCE [LARGE SCALE GENOMIC DNA]</scope>
    <source>
        <strain evidence="3">DSM 24740</strain>
    </source>
</reference>
<keyword evidence="1" id="KW-0472">Membrane</keyword>
<dbReference type="AlphaFoldDB" id="A0A1H9JJK0"/>
<sequence>MPKQSTRHSYKSRRERNTETGKKARLILIFAAIITVLMILRNWREHYAWLKTYFYDF</sequence>
<organism evidence="2 3">
    <name type="scientific">Neolewinella agarilytica</name>
    <dbReference type="NCBI Taxonomy" id="478744"/>
    <lineage>
        <taxon>Bacteria</taxon>
        <taxon>Pseudomonadati</taxon>
        <taxon>Bacteroidota</taxon>
        <taxon>Saprospiria</taxon>
        <taxon>Saprospirales</taxon>
        <taxon>Lewinellaceae</taxon>
        <taxon>Neolewinella</taxon>
    </lineage>
</organism>
<keyword evidence="1" id="KW-1133">Transmembrane helix</keyword>
<name>A0A1H9JJK0_9BACT</name>
<gene>
    <name evidence="2" type="ORF">SAMN05444359_117101</name>
</gene>
<evidence type="ECO:0000313" key="3">
    <source>
        <dbReference type="Proteomes" id="UP000199021"/>
    </source>
</evidence>
<keyword evidence="3" id="KW-1185">Reference proteome</keyword>
<dbReference type="STRING" id="478744.SAMN05444359_117101"/>
<accession>A0A1H9JJK0</accession>
<evidence type="ECO:0000256" key="1">
    <source>
        <dbReference type="SAM" id="Phobius"/>
    </source>
</evidence>
<protein>
    <submittedName>
        <fullName evidence="2">Uncharacterized protein</fullName>
    </submittedName>
</protein>